<reference evidence="5" key="1">
    <citation type="submission" date="2014-08" db="EMBL/GenBank/DDBJ databases">
        <title>Comparative genomics of the Paenibacillus odorifer group.</title>
        <authorList>
            <person name="den Bakker H.C."/>
            <person name="Tsai Y.-C.Y.-C."/>
            <person name="Martin N."/>
            <person name="Korlach J."/>
            <person name="Wiedmann M."/>
        </authorList>
    </citation>
    <scope>NUCLEOTIDE SEQUENCE [LARGE SCALE GENOMIC DNA]</scope>
    <source>
        <strain evidence="5">DSM 13188</strain>
    </source>
</reference>
<evidence type="ECO:0000313" key="6">
    <source>
        <dbReference type="Proteomes" id="UP000029518"/>
    </source>
</evidence>
<evidence type="ECO:0000313" key="5">
    <source>
        <dbReference type="EMBL" id="AIQ58385.1"/>
    </source>
</evidence>
<evidence type="ECO:0000256" key="3">
    <source>
        <dbReference type="ARBA" id="ARBA00022840"/>
    </source>
</evidence>
<dbReference type="Proteomes" id="UP000029518">
    <property type="component" value="Chromosome"/>
</dbReference>
<dbReference type="InterPro" id="IPR003593">
    <property type="entry name" value="AAA+_ATPase"/>
</dbReference>
<dbReference type="SMART" id="SM00382">
    <property type="entry name" value="AAA"/>
    <property type="match status" value="1"/>
</dbReference>
<dbReference type="GO" id="GO:0005524">
    <property type="term" value="F:ATP binding"/>
    <property type="evidence" value="ECO:0007669"/>
    <property type="project" value="UniProtKB-KW"/>
</dbReference>
<keyword evidence="2" id="KW-0547">Nucleotide-binding</keyword>
<organism evidence="5 6">
    <name type="scientific">Paenibacillus borealis</name>
    <dbReference type="NCBI Taxonomy" id="160799"/>
    <lineage>
        <taxon>Bacteria</taxon>
        <taxon>Bacillati</taxon>
        <taxon>Bacillota</taxon>
        <taxon>Bacilli</taxon>
        <taxon>Bacillales</taxon>
        <taxon>Paenibacillaceae</taxon>
        <taxon>Paenibacillus</taxon>
    </lineage>
</organism>
<keyword evidence="1" id="KW-0813">Transport</keyword>
<keyword evidence="6" id="KW-1185">Reference proteome</keyword>
<dbReference type="KEGG" id="pbd:PBOR_16665"/>
<evidence type="ECO:0000259" key="4">
    <source>
        <dbReference type="PROSITE" id="PS50893"/>
    </source>
</evidence>
<dbReference type="PANTHER" id="PTHR42939:SF3">
    <property type="entry name" value="ABC TRANSPORTER ATP-BINDING COMPONENT"/>
    <property type="match status" value="1"/>
</dbReference>
<feature type="domain" description="ABC transporter" evidence="4">
    <location>
        <begin position="5"/>
        <end position="232"/>
    </location>
</feature>
<dbReference type="AlphaFoldDB" id="A0A089LEA2"/>
<dbReference type="OrthoDB" id="9804819at2"/>
<name>A0A089LEA2_PAEBO</name>
<dbReference type="InterPro" id="IPR027417">
    <property type="entry name" value="P-loop_NTPase"/>
</dbReference>
<dbReference type="Gene3D" id="3.40.50.300">
    <property type="entry name" value="P-loop containing nucleotide triphosphate hydrolases"/>
    <property type="match status" value="1"/>
</dbReference>
<gene>
    <name evidence="5" type="ORF">PBOR_16665</name>
</gene>
<accession>A0A089LEA2</accession>
<dbReference type="InterPro" id="IPR051782">
    <property type="entry name" value="ABC_Transporter_VariousFunc"/>
</dbReference>
<dbReference type="GO" id="GO:0016887">
    <property type="term" value="F:ATP hydrolysis activity"/>
    <property type="evidence" value="ECO:0007669"/>
    <property type="project" value="InterPro"/>
</dbReference>
<dbReference type="EMBL" id="CP009285">
    <property type="protein sequence ID" value="AIQ58385.1"/>
    <property type="molecule type" value="Genomic_DNA"/>
</dbReference>
<keyword evidence="3" id="KW-0067">ATP-binding</keyword>
<dbReference type="PROSITE" id="PS50893">
    <property type="entry name" value="ABC_TRANSPORTER_2"/>
    <property type="match status" value="1"/>
</dbReference>
<dbReference type="Pfam" id="PF00005">
    <property type="entry name" value="ABC_tran"/>
    <property type="match status" value="1"/>
</dbReference>
<protein>
    <submittedName>
        <fullName evidence="5">ABC transporter</fullName>
    </submittedName>
</protein>
<evidence type="ECO:0000256" key="1">
    <source>
        <dbReference type="ARBA" id="ARBA00022448"/>
    </source>
</evidence>
<evidence type="ECO:0000256" key="2">
    <source>
        <dbReference type="ARBA" id="ARBA00022741"/>
    </source>
</evidence>
<dbReference type="SUPFAM" id="SSF52540">
    <property type="entry name" value="P-loop containing nucleoside triphosphate hydrolases"/>
    <property type="match status" value="1"/>
</dbReference>
<dbReference type="HOGENOM" id="CLU_000604_1_2_9"/>
<proteinExistence type="predicted"/>
<dbReference type="PANTHER" id="PTHR42939">
    <property type="entry name" value="ABC TRANSPORTER ATP-BINDING PROTEIN ALBC-RELATED"/>
    <property type="match status" value="1"/>
</dbReference>
<dbReference type="InterPro" id="IPR003439">
    <property type="entry name" value="ABC_transporter-like_ATP-bd"/>
</dbReference>
<dbReference type="RefSeq" id="WP_042213245.1">
    <property type="nucleotide sequence ID" value="NZ_CP009285.1"/>
</dbReference>
<dbReference type="CDD" id="cd03230">
    <property type="entry name" value="ABC_DR_subfamily_A"/>
    <property type="match status" value="1"/>
</dbReference>
<sequence>MNLSLEITGLTKAYTDSDFVLDDVSFSIPNGTIMGFVGENGAGKTTTIKSILNTVHIDSGTIRIFGRVMTDIDTAIREDIGVVLDTANFSAVLTPGKLAKVMCGIYKQWDQEFYLKLTAKFGLPMDRKIKEFSRGMTMKLAIAAALSHHPRLLILDEATSGLDPVTREEILEVFLEFVEDERHSILMSSHITSDLEKIADYITFIHQGKNILTAKKDELIYDYGVARCKSDQFKIIAEGDRLAYRVKEHQTDVLVIDKKGFEQKYGRITVDQVSIEEILLLLVKGGK</sequence>